<accession>A0A0L6VBJ9</accession>
<sequence length="351" mass="38939">MTFLGLSLLTWQTLLLLGFPLILGSLSKIPAVLLFIRHPFKSPQSSPSNNNRHTEPPPPPRRYWRLHSLFLGLLLLGHSLLNVPSTTLAASLERYYRGKGLKETPYEQERLIRKLNTLDARLLFSTLGPDAFLGCSWCRPPSSKASGSDHLYFVLSRLVLEYACLLLAIGLMTTGASQPKTKRRLWRGRLALMSVFLLSSMGTGRMTWDSLFTIRSALFPLFVLAAWWAVVSEPPRNPLSPSAKLGLGLAALAADLDGLVNRLRLAALQRTALMKDGHYRSRTQLFWEKVESQATQASSTAAIQTMKDKMGLSASEKKNHAARDHLRNWIDTVYPDPSSASSPSSANSPTM</sequence>
<evidence type="ECO:0000313" key="4">
    <source>
        <dbReference type="Proteomes" id="UP000037035"/>
    </source>
</evidence>
<feature type="transmembrane region" description="Helical" evidence="2">
    <location>
        <begin position="14"/>
        <end position="36"/>
    </location>
</feature>
<feature type="compositionally biased region" description="Low complexity" evidence="1">
    <location>
        <begin position="337"/>
        <end position="351"/>
    </location>
</feature>
<feature type="transmembrane region" description="Helical" evidence="2">
    <location>
        <begin position="214"/>
        <end position="231"/>
    </location>
</feature>
<dbReference type="OrthoDB" id="4218123at2759"/>
<dbReference type="VEuPathDB" id="FungiDB:VP01_203g10"/>
<keyword evidence="2" id="KW-1133">Transmembrane helix</keyword>
<evidence type="ECO:0000313" key="3">
    <source>
        <dbReference type="EMBL" id="KNZ57922.1"/>
    </source>
</evidence>
<evidence type="ECO:0008006" key="5">
    <source>
        <dbReference type="Google" id="ProtNLM"/>
    </source>
</evidence>
<feature type="transmembrane region" description="Helical" evidence="2">
    <location>
        <begin position="190"/>
        <end position="208"/>
    </location>
</feature>
<evidence type="ECO:0000256" key="2">
    <source>
        <dbReference type="SAM" id="Phobius"/>
    </source>
</evidence>
<keyword evidence="2" id="KW-0812">Transmembrane</keyword>
<feature type="transmembrane region" description="Helical" evidence="2">
    <location>
        <begin position="150"/>
        <end position="169"/>
    </location>
</feature>
<dbReference type="EMBL" id="LAVV01006882">
    <property type="protein sequence ID" value="KNZ57922.1"/>
    <property type="molecule type" value="Genomic_DNA"/>
</dbReference>
<gene>
    <name evidence="3" type="ORF">VP01_203g10</name>
</gene>
<dbReference type="PANTHER" id="PTHR39470:SF1">
    <property type="entry name" value="CHORISMATE SYNTHASE PROTEIN"/>
    <property type="match status" value="1"/>
</dbReference>
<keyword evidence="4" id="KW-1185">Reference proteome</keyword>
<dbReference type="STRING" id="27349.A0A0L6VBJ9"/>
<comment type="caution">
    <text evidence="3">The sequence shown here is derived from an EMBL/GenBank/DDBJ whole genome shotgun (WGS) entry which is preliminary data.</text>
</comment>
<organism evidence="3 4">
    <name type="scientific">Puccinia sorghi</name>
    <dbReference type="NCBI Taxonomy" id="27349"/>
    <lineage>
        <taxon>Eukaryota</taxon>
        <taxon>Fungi</taxon>
        <taxon>Dikarya</taxon>
        <taxon>Basidiomycota</taxon>
        <taxon>Pucciniomycotina</taxon>
        <taxon>Pucciniomycetes</taxon>
        <taxon>Pucciniales</taxon>
        <taxon>Pucciniaceae</taxon>
        <taxon>Puccinia</taxon>
    </lineage>
</organism>
<protein>
    <recommendedName>
        <fullName evidence="5">Transmembrane protein</fullName>
    </recommendedName>
</protein>
<dbReference type="PANTHER" id="PTHR39470">
    <property type="entry name" value="CHROMOSOME 10, WHOLE GENOME SHOTGUN SEQUENCE"/>
    <property type="match status" value="1"/>
</dbReference>
<feature type="region of interest" description="Disordered" evidence="1">
    <location>
        <begin position="332"/>
        <end position="351"/>
    </location>
</feature>
<keyword evidence="2" id="KW-0472">Membrane</keyword>
<evidence type="ECO:0000256" key="1">
    <source>
        <dbReference type="SAM" id="MobiDB-lite"/>
    </source>
</evidence>
<dbReference type="Proteomes" id="UP000037035">
    <property type="component" value="Unassembled WGS sequence"/>
</dbReference>
<dbReference type="AlphaFoldDB" id="A0A0L6VBJ9"/>
<feature type="transmembrane region" description="Helical" evidence="2">
    <location>
        <begin position="69"/>
        <end position="92"/>
    </location>
</feature>
<proteinExistence type="predicted"/>
<reference evidence="3 4" key="1">
    <citation type="submission" date="2015-08" db="EMBL/GenBank/DDBJ databases">
        <title>Next Generation Sequencing and Analysis of the Genome of Puccinia sorghi L Schw, the Causal Agent of Maize Common Rust.</title>
        <authorList>
            <person name="Rochi L."/>
            <person name="Burguener G."/>
            <person name="Darino M."/>
            <person name="Turjanski A."/>
            <person name="Kreff E."/>
            <person name="Dieguez M.J."/>
            <person name="Sacco F."/>
        </authorList>
    </citation>
    <scope>NUCLEOTIDE SEQUENCE [LARGE SCALE GENOMIC DNA]</scope>
    <source>
        <strain evidence="3 4">RO10H11247</strain>
    </source>
</reference>
<name>A0A0L6VBJ9_9BASI</name>